<comment type="caution">
    <text evidence="2">The sequence shown here is derived from an EMBL/GenBank/DDBJ whole genome shotgun (WGS) entry which is preliminary data.</text>
</comment>
<evidence type="ECO:0000256" key="1">
    <source>
        <dbReference type="SAM" id="MobiDB-lite"/>
    </source>
</evidence>
<keyword evidence="3" id="KW-1185">Reference proteome</keyword>
<reference evidence="2 3" key="1">
    <citation type="submission" date="2018-09" db="EMBL/GenBank/DDBJ databases">
        <title>YIM PH21274 draft genome.</title>
        <authorList>
            <person name="Miao C."/>
        </authorList>
    </citation>
    <scope>NUCLEOTIDE SEQUENCE [LARGE SCALE GENOMIC DNA]</scope>
    <source>
        <strain evidence="2 3">YIM PH 21724</strain>
    </source>
</reference>
<evidence type="ECO:0000313" key="3">
    <source>
        <dbReference type="Proteomes" id="UP000266677"/>
    </source>
</evidence>
<protein>
    <submittedName>
        <fullName evidence="2">Uncharacterized protein</fullName>
    </submittedName>
</protein>
<feature type="region of interest" description="Disordered" evidence="1">
    <location>
        <begin position="216"/>
        <end position="237"/>
    </location>
</feature>
<dbReference type="RefSeq" id="WP_120045151.1">
    <property type="nucleotide sequence ID" value="NZ_QZFU01000055.1"/>
</dbReference>
<accession>A0A3A4K7Y7</accession>
<dbReference type="Pfam" id="PF23716">
    <property type="entry name" value="DUF7158"/>
    <property type="match status" value="1"/>
</dbReference>
<dbReference type="InterPro" id="IPR055582">
    <property type="entry name" value="DUF7158"/>
</dbReference>
<proteinExistence type="predicted"/>
<name>A0A3A4K7Y7_9NOCA</name>
<gene>
    <name evidence="2" type="ORF">D5S18_33555</name>
</gene>
<dbReference type="AlphaFoldDB" id="A0A3A4K7Y7"/>
<organism evidence="2 3">
    <name type="scientific">Nocardia panacis</name>
    <dbReference type="NCBI Taxonomy" id="2340916"/>
    <lineage>
        <taxon>Bacteria</taxon>
        <taxon>Bacillati</taxon>
        <taxon>Actinomycetota</taxon>
        <taxon>Actinomycetes</taxon>
        <taxon>Mycobacteriales</taxon>
        <taxon>Nocardiaceae</taxon>
        <taxon>Nocardia</taxon>
    </lineage>
</organism>
<evidence type="ECO:0000313" key="2">
    <source>
        <dbReference type="EMBL" id="RJO68344.1"/>
    </source>
</evidence>
<dbReference type="Proteomes" id="UP000266677">
    <property type="component" value="Unassembled WGS sequence"/>
</dbReference>
<dbReference type="OrthoDB" id="3527984at2"/>
<dbReference type="EMBL" id="QZFU01000055">
    <property type="protein sequence ID" value="RJO68344.1"/>
    <property type="molecule type" value="Genomic_DNA"/>
</dbReference>
<sequence>MIRQDGPIIGWIDDDPIPRVRLDDRLAALHRGSRAAALPQPGTGDYRQLVRWTAHVLCTEELCRRVLPGTMRNPVVELDSVSAIQLGSINAAAWYAEPAVAACFRRLFPEPAATGAAESSRWWQLSYSTGVGQPPSAPIPLTSMGWTTLDDLPPVLAAATRNAMPGRTTGPHIDENRWYYLRLDQMADRPLPQHRDQGDRLREFARELDRLRRRSLVMAPGFEHPGDPAQPDNTHRH</sequence>